<dbReference type="InterPro" id="IPR041694">
    <property type="entry name" value="ADH_N_2"/>
</dbReference>
<keyword evidence="1" id="KW-0560">Oxidoreductase</keyword>
<keyword evidence="4" id="KW-1185">Reference proteome</keyword>
<organism evidence="3 4">
    <name type="scientific">Mortierella hygrophila</name>
    <dbReference type="NCBI Taxonomy" id="979708"/>
    <lineage>
        <taxon>Eukaryota</taxon>
        <taxon>Fungi</taxon>
        <taxon>Fungi incertae sedis</taxon>
        <taxon>Mucoromycota</taxon>
        <taxon>Mortierellomycotina</taxon>
        <taxon>Mortierellomycetes</taxon>
        <taxon>Mortierellales</taxon>
        <taxon>Mortierellaceae</taxon>
        <taxon>Mortierella</taxon>
    </lineage>
</organism>
<dbReference type="InterPro" id="IPR013149">
    <property type="entry name" value="ADH-like_C"/>
</dbReference>
<dbReference type="GO" id="GO:0016628">
    <property type="term" value="F:oxidoreductase activity, acting on the CH-CH group of donors, NAD or NADP as acceptor"/>
    <property type="evidence" value="ECO:0007669"/>
    <property type="project" value="InterPro"/>
</dbReference>
<dbReference type="Proteomes" id="UP000723463">
    <property type="component" value="Unassembled WGS sequence"/>
</dbReference>
<evidence type="ECO:0000256" key="1">
    <source>
        <dbReference type="ARBA" id="ARBA00023002"/>
    </source>
</evidence>
<dbReference type="CDD" id="cd05288">
    <property type="entry name" value="PGDH"/>
    <property type="match status" value="1"/>
</dbReference>
<evidence type="ECO:0000313" key="4">
    <source>
        <dbReference type="Proteomes" id="UP000723463"/>
    </source>
</evidence>
<evidence type="ECO:0000313" key="3">
    <source>
        <dbReference type="EMBL" id="KAF9538573.1"/>
    </source>
</evidence>
<dbReference type="InterPro" id="IPR045010">
    <property type="entry name" value="MDR_fam"/>
</dbReference>
<dbReference type="Gene3D" id="3.40.50.720">
    <property type="entry name" value="NAD(P)-binding Rossmann-like Domain"/>
    <property type="match status" value="1"/>
</dbReference>
<protein>
    <recommendedName>
        <fullName evidence="2">Enoyl reductase (ER) domain-containing protein</fullName>
    </recommendedName>
</protein>
<dbReference type="SUPFAM" id="SSF51735">
    <property type="entry name" value="NAD(P)-binding Rossmann-fold domains"/>
    <property type="match status" value="1"/>
</dbReference>
<dbReference type="InterPro" id="IPR036291">
    <property type="entry name" value="NAD(P)-bd_dom_sf"/>
</dbReference>
<dbReference type="InterPro" id="IPR020843">
    <property type="entry name" value="ER"/>
</dbReference>
<feature type="domain" description="Enoyl reductase (ER)" evidence="2">
    <location>
        <begin position="30"/>
        <end position="340"/>
    </location>
</feature>
<gene>
    <name evidence="3" type="ORF">EC957_006441</name>
</gene>
<reference evidence="3" key="1">
    <citation type="journal article" date="2020" name="Fungal Divers.">
        <title>Resolving the Mortierellaceae phylogeny through synthesis of multi-gene phylogenetics and phylogenomics.</title>
        <authorList>
            <person name="Vandepol N."/>
            <person name="Liber J."/>
            <person name="Desiro A."/>
            <person name="Na H."/>
            <person name="Kennedy M."/>
            <person name="Barry K."/>
            <person name="Grigoriev I.V."/>
            <person name="Miller A.N."/>
            <person name="O'Donnell K."/>
            <person name="Stajich J.E."/>
            <person name="Bonito G."/>
        </authorList>
    </citation>
    <scope>NUCLEOTIDE SEQUENCE</scope>
    <source>
        <strain evidence="3">NRRL 2591</strain>
    </source>
</reference>
<dbReference type="PANTHER" id="PTHR43205:SF7">
    <property type="entry name" value="PROSTAGLANDIN REDUCTASE 1"/>
    <property type="match status" value="1"/>
</dbReference>
<evidence type="ECO:0000259" key="2">
    <source>
        <dbReference type="SMART" id="SM00829"/>
    </source>
</evidence>
<sequence length="347" mass="37312">MTASTATTTEYTNTRVLISKIPEGISPNKDHFKTITVTETKPVLEEGSVFVKNVIFSLDPYIRHDFLPGTTQTPVIGFGIAKVLLSSNASFPVGTTFFGNLPWETYTTLPATALALVVTLQLDPELPLSVYNGVLGTSGFTVWDSLRRVADLKAGETIYISSAAGTLGQVAGQLAKRKGLRVIGSAGSDEKVAFLTSTLGFDAAFNYKTQDPRSALTSAVGPAGLDIYYDLVFDSTLETVLDILNPHGRIISVGIVAAHQGQPIAAPKNLINILMKQLRFEGYTVYENFDHWGLFCEEMTPLVKSGEIKYAETVVEGGVDVVVETYLNVMKGAYKGKVSVLTGAADL</sequence>
<comment type="caution">
    <text evidence="3">The sequence shown here is derived from an EMBL/GenBank/DDBJ whole genome shotgun (WGS) entry which is preliminary data.</text>
</comment>
<proteinExistence type="predicted"/>
<dbReference type="Pfam" id="PF00107">
    <property type="entry name" value="ADH_zinc_N"/>
    <property type="match status" value="1"/>
</dbReference>
<dbReference type="SUPFAM" id="SSF50129">
    <property type="entry name" value="GroES-like"/>
    <property type="match status" value="1"/>
</dbReference>
<dbReference type="EMBL" id="JAAAXW010000297">
    <property type="protein sequence ID" value="KAF9538573.1"/>
    <property type="molecule type" value="Genomic_DNA"/>
</dbReference>
<dbReference type="AlphaFoldDB" id="A0A9P6EZE0"/>
<dbReference type="Gene3D" id="3.90.180.10">
    <property type="entry name" value="Medium-chain alcohol dehydrogenases, catalytic domain"/>
    <property type="match status" value="1"/>
</dbReference>
<dbReference type="InterPro" id="IPR011032">
    <property type="entry name" value="GroES-like_sf"/>
</dbReference>
<accession>A0A9P6EZE0</accession>
<name>A0A9P6EZE0_9FUNG</name>
<dbReference type="Pfam" id="PF16884">
    <property type="entry name" value="ADH_N_2"/>
    <property type="match status" value="1"/>
</dbReference>
<dbReference type="SMART" id="SM00829">
    <property type="entry name" value="PKS_ER"/>
    <property type="match status" value="1"/>
</dbReference>
<dbReference type="FunFam" id="3.40.50.720:FF:000121">
    <property type="entry name" value="Prostaglandin reductase 2"/>
    <property type="match status" value="1"/>
</dbReference>
<dbReference type="PANTHER" id="PTHR43205">
    <property type="entry name" value="PROSTAGLANDIN REDUCTASE"/>
    <property type="match status" value="1"/>
</dbReference>